<dbReference type="HOGENOM" id="CLU_016660_0_0_1"/>
<dbReference type="PANTHER" id="PTHR28037:SF1">
    <property type="entry name" value="ALCOHOL O-ACETYLTRANSFERASE 1-RELATED"/>
    <property type="match status" value="1"/>
</dbReference>
<name>A0A0C3KG74_PISTI</name>
<dbReference type="EMBL" id="KN831957">
    <property type="protein sequence ID" value="KIO08592.1"/>
    <property type="molecule type" value="Genomic_DNA"/>
</dbReference>
<dbReference type="Proteomes" id="UP000054217">
    <property type="component" value="Unassembled WGS sequence"/>
</dbReference>
<dbReference type="InterPro" id="IPR023213">
    <property type="entry name" value="CAT-like_dom_sf"/>
</dbReference>
<dbReference type="InterPro" id="IPR052058">
    <property type="entry name" value="Alcohol_O-acetyltransferase"/>
</dbReference>
<sequence>MLSDLDAAANNPAPCSVDRRMGDTELSYYLPARANGVNDMYLHIGFDAPDHLVQRPRVRLVWAILRTRHPLLSCSVAMHSYEDVRFVYTPPLTPQDALEDADNNLEYKSVTKDELIGDYLNGERTLSDQRISYLIISSDTAPLPTPPLTPRELSDVPEAEPDHNYDLLICAAHFLGDGMALHQFANDFFGLLASEKSSQELEILLNEEWSQSCRLSPGKVFTLPNCLEDNFAPEPSNLRRAICKVDYQLSQGKQIGGQAFPRNSRQPRRTIVPTVSYDVDRTKSVLKRCKANGVSISAALFAICNMAWARVGNGPPDLPTLMYSAVNLRPYFKVNPPHDSYWFLAVGYFNVVLPNFIPRSIAPSSTFWHRARSAKVQSAKVAKTPMFVSRCRLTAEERGRRARMWAKEDDERERGTYTPPTPAPTPAQPVKPRVPSSALIGLSLLGNLDGMYKHAAFPAVKLHTLTTGSRQRSGGMLLFGYTFAGKLWVSLGYDENGFDKEVVQKFWENVLSAMDEFL</sequence>
<reference evidence="3" key="2">
    <citation type="submission" date="2015-01" db="EMBL/GenBank/DDBJ databases">
        <title>Evolutionary Origins and Diversification of the Mycorrhizal Mutualists.</title>
        <authorList>
            <consortium name="DOE Joint Genome Institute"/>
            <consortium name="Mycorrhizal Genomics Consortium"/>
            <person name="Kohler A."/>
            <person name="Kuo A."/>
            <person name="Nagy L.G."/>
            <person name="Floudas D."/>
            <person name="Copeland A."/>
            <person name="Barry K.W."/>
            <person name="Cichocki N."/>
            <person name="Veneault-Fourrey C."/>
            <person name="LaButti K."/>
            <person name="Lindquist E.A."/>
            <person name="Lipzen A."/>
            <person name="Lundell T."/>
            <person name="Morin E."/>
            <person name="Murat C."/>
            <person name="Riley R."/>
            <person name="Ohm R."/>
            <person name="Sun H."/>
            <person name="Tunlid A."/>
            <person name="Henrissat B."/>
            <person name="Grigoriev I.V."/>
            <person name="Hibbett D.S."/>
            <person name="Martin F."/>
        </authorList>
    </citation>
    <scope>NUCLEOTIDE SEQUENCE [LARGE SCALE GENOMIC DNA]</scope>
    <source>
        <strain evidence="3">Marx 270</strain>
    </source>
</reference>
<evidence type="ECO:0000313" key="3">
    <source>
        <dbReference type="Proteomes" id="UP000054217"/>
    </source>
</evidence>
<dbReference type="AlphaFoldDB" id="A0A0C3KG74"/>
<evidence type="ECO:0000256" key="1">
    <source>
        <dbReference type="SAM" id="MobiDB-lite"/>
    </source>
</evidence>
<dbReference type="Gene3D" id="3.30.559.10">
    <property type="entry name" value="Chloramphenicol acetyltransferase-like domain"/>
    <property type="match status" value="1"/>
</dbReference>
<accession>A0A0C3KG74</accession>
<dbReference type="Gene3D" id="3.30.559.30">
    <property type="entry name" value="Nonribosomal peptide synthetase, condensation domain"/>
    <property type="match status" value="1"/>
</dbReference>
<reference evidence="2 3" key="1">
    <citation type="submission" date="2014-04" db="EMBL/GenBank/DDBJ databases">
        <authorList>
            <consortium name="DOE Joint Genome Institute"/>
            <person name="Kuo A."/>
            <person name="Kohler A."/>
            <person name="Costa M.D."/>
            <person name="Nagy L.G."/>
            <person name="Floudas D."/>
            <person name="Copeland A."/>
            <person name="Barry K.W."/>
            <person name="Cichocki N."/>
            <person name="Veneault-Fourrey C."/>
            <person name="LaButti K."/>
            <person name="Lindquist E.A."/>
            <person name="Lipzen A."/>
            <person name="Lundell T."/>
            <person name="Morin E."/>
            <person name="Murat C."/>
            <person name="Sun H."/>
            <person name="Tunlid A."/>
            <person name="Henrissat B."/>
            <person name="Grigoriev I.V."/>
            <person name="Hibbett D.S."/>
            <person name="Martin F."/>
            <person name="Nordberg H.P."/>
            <person name="Cantor M.N."/>
            <person name="Hua S.X."/>
        </authorList>
    </citation>
    <scope>NUCLEOTIDE SEQUENCE [LARGE SCALE GENOMIC DNA]</scope>
    <source>
        <strain evidence="2 3">Marx 270</strain>
    </source>
</reference>
<gene>
    <name evidence="2" type="ORF">M404DRAFT_997513</name>
</gene>
<feature type="compositionally biased region" description="Basic and acidic residues" evidence="1">
    <location>
        <begin position="402"/>
        <end position="415"/>
    </location>
</feature>
<protein>
    <recommendedName>
        <fullName evidence="4">Alcohol acetyltransferase</fullName>
    </recommendedName>
</protein>
<keyword evidence="3" id="KW-1185">Reference proteome</keyword>
<feature type="region of interest" description="Disordered" evidence="1">
    <location>
        <begin position="402"/>
        <end position="433"/>
    </location>
</feature>
<organism evidence="2 3">
    <name type="scientific">Pisolithus tinctorius Marx 270</name>
    <dbReference type="NCBI Taxonomy" id="870435"/>
    <lineage>
        <taxon>Eukaryota</taxon>
        <taxon>Fungi</taxon>
        <taxon>Dikarya</taxon>
        <taxon>Basidiomycota</taxon>
        <taxon>Agaricomycotina</taxon>
        <taxon>Agaricomycetes</taxon>
        <taxon>Agaricomycetidae</taxon>
        <taxon>Boletales</taxon>
        <taxon>Sclerodermatineae</taxon>
        <taxon>Pisolithaceae</taxon>
        <taxon>Pisolithus</taxon>
    </lineage>
</organism>
<dbReference type="PANTHER" id="PTHR28037">
    <property type="entry name" value="ALCOHOL O-ACETYLTRANSFERASE 1-RELATED"/>
    <property type="match status" value="1"/>
</dbReference>
<dbReference type="OrthoDB" id="3355480at2759"/>
<evidence type="ECO:0000313" key="2">
    <source>
        <dbReference type="EMBL" id="KIO08592.1"/>
    </source>
</evidence>
<feature type="compositionally biased region" description="Pro residues" evidence="1">
    <location>
        <begin position="419"/>
        <end position="429"/>
    </location>
</feature>
<dbReference type="STRING" id="870435.A0A0C3KG74"/>
<dbReference type="SUPFAM" id="SSF52777">
    <property type="entry name" value="CoA-dependent acyltransferases"/>
    <property type="match status" value="1"/>
</dbReference>
<evidence type="ECO:0008006" key="4">
    <source>
        <dbReference type="Google" id="ProtNLM"/>
    </source>
</evidence>
<dbReference type="InParanoid" id="A0A0C3KG74"/>
<proteinExistence type="predicted"/>